<dbReference type="AlphaFoldDB" id="A0A6M2E130"/>
<sequence>MKLWISATEIIRLCWIPAISDLNQRSTTMHTNCGQCGRSLARSGWYCTHCKSMQGSKCIICHQTVRGLYVWCQSCSHGGHVNHMKEWFANQRQCPTGCGHNCEY</sequence>
<dbReference type="PANTHER" id="PTHR46200">
    <property type="entry name" value="GATOR COMPLEX PROTEIN WDR24"/>
    <property type="match status" value="1"/>
</dbReference>
<feature type="domain" description="WDR59/RTC1-like RING zinc finger" evidence="3">
    <location>
        <begin position="56"/>
        <end position="103"/>
    </location>
</feature>
<organism evidence="4">
    <name type="scientific">Xenopsylla cheopis</name>
    <name type="common">Oriental rat flea</name>
    <name type="synonym">Pulex cheopis</name>
    <dbReference type="NCBI Taxonomy" id="163159"/>
    <lineage>
        <taxon>Eukaryota</taxon>
        <taxon>Metazoa</taxon>
        <taxon>Ecdysozoa</taxon>
        <taxon>Arthropoda</taxon>
        <taxon>Hexapoda</taxon>
        <taxon>Insecta</taxon>
        <taxon>Pterygota</taxon>
        <taxon>Neoptera</taxon>
        <taxon>Endopterygota</taxon>
        <taxon>Siphonaptera</taxon>
        <taxon>Pulicidae</taxon>
        <taxon>Xenopsyllinae</taxon>
        <taxon>Xenopsylla</taxon>
    </lineage>
</organism>
<dbReference type="PANTHER" id="PTHR46200:SF1">
    <property type="entry name" value="GATOR COMPLEX PROTEIN WDR24"/>
    <property type="match status" value="1"/>
</dbReference>
<dbReference type="GO" id="GO:0061700">
    <property type="term" value="C:GATOR2 complex"/>
    <property type="evidence" value="ECO:0007669"/>
    <property type="project" value="TreeGrafter"/>
</dbReference>
<dbReference type="InterPro" id="IPR049566">
    <property type="entry name" value="WDR59_RTC1-like_RING_Znf"/>
</dbReference>
<evidence type="ECO:0000313" key="4">
    <source>
        <dbReference type="EMBL" id="NOV51580.1"/>
    </source>
</evidence>
<dbReference type="InterPro" id="IPR037590">
    <property type="entry name" value="WDR24"/>
</dbReference>
<keyword evidence="2" id="KW-0677">Repeat</keyword>
<proteinExistence type="predicted"/>
<name>A0A6M2E130_XENCH</name>
<evidence type="ECO:0000256" key="2">
    <source>
        <dbReference type="ARBA" id="ARBA00022737"/>
    </source>
</evidence>
<dbReference type="CDD" id="cd16693">
    <property type="entry name" value="mRING-H2-C3H3C2_WDR24"/>
    <property type="match status" value="1"/>
</dbReference>
<keyword evidence="1" id="KW-0853">WD repeat</keyword>
<dbReference type="GO" id="GO:0016239">
    <property type="term" value="P:positive regulation of macroautophagy"/>
    <property type="evidence" value="ECO:0007669"/>
    <property type="project" value="TreeGrafter"/>
</dbReference>
<protein>
    <submittedName>
        <fullName evidence="4">Putative secreted protein</fullName>
    </submittedName>
</protein>
<dbReference type="GO" id="GO:1904263">
    <property type="term" value="P:positive regulation of TORC1 signaling"/>
    <property type="evidence" value="ECO:0007669"/>
    <property type="project" value="TreeGrafter"/>
</dbReference>
<reference evidence="4" key="1">
    <citation type="submission" date="2020-03" db="EMBL/GenBank/DDBJ databases">
        <title>Transcriptomic Profiling of the Digestive Tract of the Rat Flea, Xenopsylla cheopis, Following Blood Feeding and Infection with Yersinia pestis.</title>
        <authorList>
            <person name="Bland D.M."/>
            <person name="Martens C.A."/>
            <person name="Virtaneva K."/>
            <person name="Kanakabandi K."/>
            <person name="Long D."/>
            <person name="Rosenke R."/>
            <person name="Saturday G.A."/>
            <person name="Hoyt F.H."/>
            <person name="Bruno D.P."/>
            <person name="Ribeiro J.M.C."/>
            <person name="Hinnebusch J."/>
        </authorList>
    </citation>
    <scope>NUCLEOTIDE SEQUENCE</scope>
</reference>
<evidence type="ECO:0000256" key="1">
    <source>
        <dbReference type="ARBA" id="ARBA00022574"/>
    </source>
</evidence>
<dbReference type="GO" id="GO:0034198">
    <property type="term" value="P:cellular response to amino acid starvation"/>
    <property type="evidence" value="ECO:0007669"/>
    <property type="project" value="TreeGrafter"/>
</dbReference>
<dbReference type="GO" id="GO:0005774">
    <property type="term" value="C:vacuolar membrane"/>
    <property type="evidence" value="ECO:0007669"/>
    <property type="project" value="TreeGrafter"/>
</dbReference>
<evidence type="ECO:0000259" key="3">
    <source>
        <dbReference type="Pfam" id="PF17120"/>
    </source>
</evidence>
<dbReference type="GO" id="GO:0005829">
    <property type="term" value="C:cytosol"/>
    <property type="evidence" value="ECO:0007669"/>
    <property type="project" value="TreeGrafter"/>
</dbReference>
<dbReference type="EMBL" id="GIIL01007854">
    <property type="protein sequence ID" value="NOV51580.1"/>
    <property type="molecule type" value="Transcribed_RNA"/>
</dbReference>
<dbReference type="Pfam" id="PF17120">
    <property type="entry name" value="zf-RING_16"/>
    <property type="match status" value="1"/>
</dbReference>
<accession>A0A6M2E130</accession>